<dbReference type="AlphaFoldDB" id="K2G807"/>
<evidence type="ECO:0000313" key="8">
    <source>
        <dbReference type="EMBL" id="EKE26189.1"/>
    </source>
</evidence>
<keyword evidence="5" id="KW-0520">NAD</keyword>
<dbReference type="Pfam" id="PF16363">
    <property type="entry name" value="GDP_Man_Dehyd"/>
    <property type="match status" value="1"/>
</dbReference>
<feature type="domain" description="NAD(P)-binding" evidence="7">
    <location>
        <begin position="11"/>
        <end position="308"/>
    </location>
</feature>
<sequence length="316" mass="38215">MKRKIIITWWAWFIGSNFLNKFVLLTPEIDFINIDCLTYAWKLKNISSEVTNANNYYFEKVDIRDKKELKKIFIKYSPTDIINFAAESHVDNSIKNPKIFIETNVIWTQNLLDLYRGFSLNRFHQISTDEVYWDIPDSWFFEETTPINSSSPYSASKAAADLLVKAYARTFWINAVITRCSNNYWPNQDNEKLIPHFINLLKNDKQVPLYWDWLNIRDWLYVEDHCDAIWKVFNNAKNWSIYNIWWNNEYTNLEITNIILKEMKKDSSYIKYVTDRPWHDKRYAINAQKIKEELNWEPKIKFDLWIKKTLNYYLNN</sequence>
<keyword evidence="6" id="KW-0456">Lyase</keyword>
<dbReference type="InterPro" id="IPR016040">
    <property type="entry name" value="NAD(P)-bd_dom"/>
</dbReference>
<organism evidence="8">
    <name type="scientific">uncultured bacterium</name>
    <name type="common">gcode 4</name>
    <dbReference type="NCBI Taxonomy" id="1234023"/>
    <lineage>
        <taxon>Bacteria</taxon>
        <taxon>environmental samples</taxon>
    </lineage>
</organism>
<evidence type="ECO:0000256" key="3">
    <source>
        <dbReference type="ARBA" id="ARBA00008178"/>
    </source>
</evidence>
<accession>K2G807</accession>
<dbReference type="Gene3D" id="3.90.25.10">
    <property type="entry name" value="UDP-galactose 4-epimerase, domain 1"/>
    <property type="match status" value="1"/>
</dbReference>
<dbReference type="GO" id="GO:0009225">
    <property type="term" value="P:nucleotide-sugar metabolic process"/>
    <property type="evidence" value="ECO:0007669"/>
    <property type="project" value="InterPro"/>
</dbReference>
<comment type="cofactor">
    <cofactor evidence="2">
        <name>NAD(+)</name>
        <dbReference type="ChEBI" id="CHEBI:57540"/>
    </cofactor>
</comment>
<dbReference type="PANTHER" id="PTHR43000">
    <property type="entry name" value="DTDP-D-GLUCOSE 4,6-DEHYDRATASE-RELATED"/>
    <property type="match status" value="1"/>
</dbReference>
<evidence type="ECO:0000256" key="2">
    <source>
        <dbReference type="ARBA" id="ARBA00001911"/>
    </source>
</evidence>
<name>K2G807_9BACT</name>
<dbReference type="CDD" id="cd05246">
    <property type="entry name" value="dTDP_GD_SDR_e"/>
    <property type="match status" value="1"/>
</dbReference>
<proteinExistence type="inferred from homology"/>
<dbReference type="GO" id="GO:0008460">
    <property type="term" value="F:dTDP-glucose 4,6-dehydratase activity"/>
    <property type="evidence" value="ECO:0007669"/>
    <property type="project" value="UniProtKB-EC"/>
</dbReference>
<gene>
    <name evidence="8" type="ORF">ACD_4C00393G0009</name>
</gene>
<evidence type="ECO:0000256" key="4">
    <source>
        <dbReference type="ARBA" id="ARBA00011990"/>
    </source>
</evidence>
<comment type="similarity">
    <text evidence="3">Belongs to the NAD(P)-dependent epimerase/dehydratase family. dTDP-glucose dehydratase subfamily.</text>
</comment>
<evidence type="ECO:0000259" key="7">
    <source>
        <dbReference type="Pfam" id="PF16363"/>
    </source>
</evidence>
<evidence type="ECO:0000256" key="6">
    <source>
        <dbReference type="ARBA" id="ARBA00023239"/>
    </source>
</evidence>
<dbReference type="EC" id="4.2.1.46" evidence="4"/>
<comment type="catalytic activity">
    <reaction evidence="1">
        <text>dTDP-alpha-D-glucose = dTDP-4-dehydro-6-deoxy-alpha-D-glucose + H2O</text>
        <dbReference type="Rhea" id="RHEA:17221"/>
        <dbReference type="ChEBI" id="CHEBI:15377"/>
        <dbReference type="ChEBI" id="CHEBI:57477"/>
        <dbReference type="ChEBI" id="CHEBI:57649"/>
        <dbReference type="EC" id="4.2.1.46"/>
    </reaction>
</comment>
<dbReference type="SUPFAM" id="SSF51735">
    <property type="entry name" value="NAD(P)-binding Rossmann-fold domains"/>
    <property type="match status" value="1"/>
</dbReference>
<dbReference type="Gene3D" id="3.40.50.720">
    <property type="entry name" value="NAD(P)-binding Rossmann-like Domain"/>
    <property type="match status" value="1"/>
</dbReference>
<dbReference type="InterPro" id="IPR036291">
    <property type="entry name" value="NAD(P)-bd_dom_sf"/>
</dbReference>
<evidence type="ECO:0000256" key="5">
    <source>
        <dbReference type="ARBA" id="ARBA00023027"/>
    </source>
</evidence>
<dbReference type="InterPro" id="IPR005888">
    <property type="entry name" value="dTDP_Gluc_deHydtase"/>
</dbReference>
<dbReference type="EMBL" id="AMFJ01000909">
    <property type="protein sequence ID" value="EKE26189.1"/>
    <property type="molecule type" value="Genomic_DNA"/>
</dbReference>
<protein>
    <recommendedName>
        <fullName evidence="4">dTDP-glucose 4,6-dehydratase</fullName>
        <ecNumber evidence="4">4.2.1.46</ecNumber>
    </recommendedName>
</protein>
<evidence type="ECO:0000256" key="1">
    <source>
        <dbReference type="ARBA" id="ARBA00001539"/>
    </source>
</evidence>
<reference evidence="8" key="1">
    <citation type="journal article" date="2012" name="Science">
        <title>Fermentation, hydrogen, and sulfur metabolism in multiple uncultivated bacterial phyla.</title>
        <authorList>
            <person name="Wrighton K.C."/>
            <person name="Thomas B.C."/>
            <person name="Sharon I."/>
            <person name="Miller C.S."/>
            <person name="Castelle C.J."/>
            <person name="VerBerkmoes N.C."/>
            <person name="Wilkins M.J."/>
            <person name="Hettich R.L."/>
            <person name="Lipton M.S."/>
            <person name="Williams K.H."/>
            <person name="Long P.E."/>
            <person name="Banfield J.F."/>
        </authorList>
    </citation>
    <scope>NUCLEOTIDE SEQUENCE [LARGE SCALE GENOMIC DNA]</scope>
</reference>
<comment type="caution">
    <text evidence="8">The sequence shown here is derived from an EMBL/GenBank/DDBJ whole genome shotgun (WGS) entry which is preliminary data.</text>
</comment>